<organism evidence="3 4">
    <name type="scientific">Vigna radiata var. radiata</name>
    <name type="common">Mung bean</name>
    <name type="synonym">Phaseolus aureus</name>
    <dbReference type="NCBI Taxonomy" id="3916"/>
    <lineage>
        <taxon>Eukaryota</taxon>
        <taxon>Viridiplantae</taxon>
        <taxon>Streptophyta</taxon>
        <taxon>Embryophyta</taxon>
        <taxon>Tracheophyta</taxon>
        <taxon>Spermatophyta</taxon>
        <taxon>Magnoliopsida</taxon>
        <taxon>eudicotyledons</taxon>
        <taxon>Gunneridae</taxon>
        <taxon>Pentapetalae</taxon>
        <taxon>rosids</taxon>
        <taxon>fabids</taxon>
        <taxon>Fabales</taxon>
        <taxon>Fabaceae</taxon>
        <taxon>Papilionoideae</taxon>
        <taxon>50 kb inversion clade</taxon>
        <taxon>NPAAA clade</taxon>
        <taxon>indigoferoid/millettioid clade</taxon>
        <taxon>Phaseoleae</taxon>
        <taxon>Vigna</taxon>
    </lineage>
</organism>
<evidence type="ECO:0000256" key="1">
    <source>
        <dbReference type="SAM" id="SignalP"/>
    </source>
</evidence>
<dbReference type="AlphaFoldDB" id="A0A1S3UE17"/>
<dbReference type="RefSeq" id="XP_014504282.1">
    <property type="nucleotide sequence ID" value="XM_014648796.2"/>
</dbReference>
<feature type="signal peptide" evidence="1">
    <location>
        <begin position="1"/>
        <end position="31"/>
    </location>
</feature>
<dbReference type="KEGG" id="vra:106764518"/>
<reference evidence="4" key="2">
    <citation type="submission" date="2025-08" db="UniProtKB">
        <authorList>
            <consortium name="RefSeq"/>
        </authorList>
    </citation>
    <scope>IDENTIFICATION</scope>
    <source>
        <tissue evidence="4">Leaf</tissue>
    </source>
</reference>
<dbReference type="Gene3D" id="1.10.110.10">
    <property type="entry name" value="Plant lipid-transfer and hydrophobic proteins"/>
    <property type="match status" value="1"/>
</dbReference>
<dbReference type="STRING" id="3916.A0A1S3UE17"/>
<gene>
    <name evidence="4" type="primary">LOC106764518</name>
</gene>
<sequence>MGKRVFADARMMLMMCGIVVMMMAMGPLISAQLECRNVFGVYMQCGRYIEREGATVPPSSQCCSALERSNVTCMCPYFADYEDTYSTEKVIYVLNYCETPLASGTKCGNYTAP</sequence>
<evidence type="ECO:0000313" key="4">
    <source>
        <dbReference type="RefSeq" id="XP_014504282.1"/>
    </source>
</evidence>
<reference evidence="3" key="1">
    <citation type="journal article" date="2014" name="Nat. Commun.">
        <title>Genome sequence of mungbean and insights into evolution within Vigna species.</title>
        <authorList>
            <person name="Kang Y.J."/>
            <person name="Kim S.K."/>
            <person name="Kim M.Y."/>
            <person name="Lestari P."/>
            <person name="Kim K.H."/>
            <person name="Ha B.K."/>
            <person name="Jun T.H."/>
            <person name="Hwang W.J."/>
            <person name="Lee T."/>
            <person name="Lee J."/>
            <person name="Shim S."/>
            <person name="Yoon M.Y."/>
            <person name="Jang Y.E."/>
            <person name="Han K.S."/>
            <person name="Taeprayoon P."/>
            <person name="Yoon N."/>
            <person name="Somta P."/>
            <person name="Tanya P."/>
            <person name="Kim K.S."/>
            <person name="Gwag J.G."/>
            <person name="Moon J.K."/>
            <person name="Lee Y.H."/>
            <person name="Park B.S."/>
            <person name="Bombarely A."/>
            <person name="Doyle J.J."/>
            <person name="Jackson S.A."/>
            <person name="Schafleitner R."/>
            <person name="Srinives P."/>
            <person name="Varshney R.K."/>
            <person name="Lee S.H."/>
        </authorList>
    </citation>
    <scope>NUCLEOTIDE SEQUENCE [LARGE SCALE GENOMIC DNA]</scope>
    <source>
        <strain evidence="3">cv. VC1973A</strain>
    </source>
</reference>
<dbReference type="GeneID" id="106764518"/>
<name>A0A1S3UE17_VIGRR</name>
<dbReference type="InterPro" id="IPR036312">
    <property type="entry name" value="Bifun_inhib/LTP/seed_sf"/>
</dbReference>
<accession>A0A1S3UE17</accession>
<protein>
    <submittedName>
        <fullName evidence="4">Protein LIM3-like</fullName>
    </submittedName>
</protein>
<dbReference type="OrthoDB" id="653734at2759"/>
<dbReference type="PANTHER" id="PTHR33286">
    <property type="entry name" value="BIFUNCTIONAL INHIBITOR/LIPID-TRANSFER PROTEIN/SEED STORAGE 2S ALBUMIN SUPERFAMILY PROTEIN"/>
    <property type="match status" value="1"/>
</dbReference>
<keyword evidence="1" id="KW-0732">Signal</keyword>
<keyword evidence="3" id="KW-1185">Reference proteome</keyword>
<dbReference type="Pfam" id="PF14368">
    <property type="entry name" value="LTP_2"/>
    <property type="match status" value="1"/>
</dbReference>
<proteinExistence type="predicted"/>
<evidence type="ECO:0000259" key="2">
    <source>
        <dbReference type="Pfam" id="PF14368"/>
    </source>
</evidence>
<dbReference type="Proteomes" id="UP000087766">
    <property type="component" value="Chromosome 6"/>
</dbReference>
<evidence type="ECO:0000313" key="3">
    <source>
        <dbReference type="Proteomes" id="UP000087766"/>
    </source>
</evidence>
<dbReference type="InterPro" id="IPR016140">
    <property type="entry name" value="Bifunc_inhib/LTP/seed_store"/>
</dbReference>
<dbReference type="PANTHER" id="PTHR33286:SF1">
    <property type="entry name" value="OS01G0800600 PROTEIN"/>
    <property type="match status" value="1"/>
</dbReference>
<dbReference type="SUPFAM" id="SSF47699">
    <property type="entry name" value="Bifunctional inhibitor/lipid-transfer protein/seed storage 2S albumin"/>
    <property type="match status" value="1"/>
</dbReference>
<feature type="domain" description="Bifunctional inhibitor/plant lipid transfer protein/seed storage helical" evidence="2">
    <location>
        <begin position="22"/>
        <end position="107"/>
    </location>
</feature>
<feature type="chain" id="PRO_5010193626" evidence="1">
    <location>
        <begin position="32"/>
        <end position="113"/>
    </location>
</feature>